<feature type="region of interest" description="Disordered" evidence="1">
    <location>
        <begin position="60"/>
        <end position="82"/>
    </location>
</feature>
<proteinExistence type="predicted"/>
<gene>
    <name evidence="2" type="ORF">PPAR00522_LOCUS21281</name>
</gene>
<evidence type="ECO:0000256" key="1">
    <source>
        <dbReference type="SAM" id="MobiDB-lite"/>
    </source>
</evidence>
<sequence length="418" mass="43726">MSDEHDDLKEVEKPAFNGRSAASILIKRTSTVLTGLTSDNDRVNARIAELEALLGYTSKKDSSLSPLATPPDFYESSDENDDEDAYQYIPINQIIEIHDKNIVKSGPPVPKLCLLQRSKSHQSLRAGPGSSQRNAEGSNRVSINPSTITIGAPTINSVREALISYRSNGGQGGLGGGNGTSSNVINSGNSACNNLSGNVTFTVSGSNNNNSSNTPSSSGGGSSNTNTNNGNNSSNSNNSSGKYRRTNTVFSINKSYLRNLISTDLTGTSTISGVNSNGFACLPSPPPNDAATSASVPPVPLSNRTDSSNLSPFGSMMPDRALTSATENGYLLGSNPTTVVPGSHIPNGKSCVALNQLESPHNINHHHHRHRSSYTGNNANSSINSSNNNIWPSALTSRDSFGIPTVGSMSGMDAAELG</sequence>
<name>A0A7S0VPG1_9CHLO</name>
<reference evidence="2" key="1">
    <citation type="submission" date="2021-01" db="EMBL/GenBank/DDBJ databases">
        <authorList>
            <person name="Corre E."/>
            <person name="Pelletier E."/>
            <person name="Niang G."/>
            <person name="Scheremetjew M."/>
            <person name="Finn R."/>
            <person name="Kale V."/>
            <person name="Holt S."/>
            <person name="Cochrane G."/>
            <person name="Meng A."/>
            <person name="Brown T."/>
            <person name="Cohen L."/>
        </authorList>
    </citation>
    <scope>NUCLEOTIDE SEQUENCE</scope>
    <source>
        <strain evidence="2">SAG 63-3</strain>
    </source>
</reference>
<evidence type="ECO:0000313" key="2">
    <source>
        <dbReference type="EMBL" id="CAD8791476.1"/>
    </source>
</evidence>
<feature type="region of interest" description="Disordered" evidence="1">
    <location>
        <begin position="285"/>
        <end position="313"/>
    </location>
</feature>
<organism evidence="2">
    <name type="scientific">Polytomella parva</name>
    <dbReference type="NCBI Taxonomy" id="51329"/>
    <lineage>
        <taxon>Eukaryota</taxon>
        <taxon>Viridiplantae</taxon>
        <taxon>Chlorophyta</taxon>
        <taxon>core chlorophytes</taxon>
        <taxon>Chlorophyceae</taxon>
        <taxon>CS clade</taxon>
        <taxon>Chlamydomonadales</taxon>
        <taxon>Chlamydomonadaceae</taxon>
        <taxon>Polytomella</taxon>
    </lineage>
</organism>
<dbReference type="EMBL" id="HBFM01032521">
    <property type="protein sequence ID" value="CAD8791476.1"/>
    <property type="molecule type" value="Transcribed_RNA"/>
</dbReference>
<feature type="compositionally biased region" description="Polar residues" evidence="1">
    <location>
        <begin position="129"/>
        <end position="148"/>
    </location>
</feature>
<feature type="region of interest" description="Disordered" evidence="1">
    <location>
        <begin position="203"/>
        <end position="244"/>
    </location>
</feature>
<feature type="region of interest" description="Disordered" evidence="1">
    <location>
        <begin position="120"/>
        <end position="148"/>
    </location>
</feature>
<accession>A0A7S0VPG1</accession>
<protein>
    <submittedName>
        <fullName evidence="2">Uncharacterized protein</fullName>
    </submittedName>
</protein>
<dbReference type="AlphaFoldDB" id="A0A7S0VPG1"/>
<feature type="compositionally biased region" description="Polar residues" evidence="1">
    <location>
        <begin position="302"/>
        <end position="312"/>
    </location>
</feature>
<feature type="compositionally biased region" description="Low complexity" evidence="1">
    <location>
        <begin position="204"/>
        <end position="241"/>
    </location>
</feature>
<feature type="non-terminal residue" evidence="2">
    <location>
        <position position="418"/>
    </location>
</feature>